<comment type="caution">
    <text evidence="3">The sequence shown here is derived from an EMBL/GenBank/DDBJ whole genome shotgun (WGS) entry which is preliminary data.</text>
</comment>
<keyword evidence="1" id="KW-0812">Transmembrane</keyword>
<keyword evidence="4" id="KW-1185">Reference proteome</keyword>
<evidence type="ECO:0000256" key="2">
    <source>
        <dbReference type="SAM" id="SignalP"/>
    </source>
</evidence>
<feature type="non-terminal residue" evidence="3">
    <location>
        <position position="1"/>
    </location>
</feature>
<reference evidence="3" key="1">
    <citation type="submission" date="2023-06" db="EMBL/GenBank/DDBJ databases">
        <authorList>
            <person name="Delattre M."/>
        </authorList>
    </citation>
    <scope>NUCLEOTIDE SEQUENCE</scope>
    <source>
        <strain evidence="3">AF72</strain>
    </source>
</reference>
<evidence type="ECO:0000256" key="1">
    <source>
        <dbReference type="SAM" id="Phobius"/>
    </source>
</evidence>
<feature type="chain" id="PRO_5041300260" evidence="2">
    <location>
        <begin position="19"/>
        <end position="701"/>
    </location>
</feature>
<sequence length="701" mass="78845">MNLLLLTACPALFLLGQSADPKELTVTLSDVDSTYGLNGYLIQNYSSVVIDLGGLDYAADVSTIIENPNATFFVLFNQTWYINSTRLPAFQVVYPKVTIDLSYNGNWDFVMLFRRWKIGEKPKDYSEYQMTRLHANQDARFNADVTIFGPYRPYYQGFTAVSNMSANCPPVSLYVGGLPSAAGKSKYRIYDFDSTNVGSFGTGMMGSNVFTYYVPMPCKASIIVKPNPAAEDETILFAFRRPSHGFMMTNPLQLTVSLNDVDSTYGLNGYLLQNYSSLVIDLGGLDYAADVSPIFDNQKATFFVIFNQTWYINSTDLVGHQTVDSSITIDFSKNQNWNFAILFRRWKKTEPTNGAVAITVFGGFHNWFQGFTGAKNMSANCPTATLYAGGIPSKAGESKYRVYDFSPSTLDSYAAGLIGSNVFTYYIPAPCQATFFADPSPLKENEPILFPLRRPAHGFFTNTGYLQMDGLQQNTYNQFSLGLYDDDAAEQNTSWDIEVVNFSPGTGADRSSLSFMADGCAYRVELLTENRNYTCHTNYYLIRYFAVDPTSQYLINYYSWIDGEPAPNPVFPPLLPKMPILANVDYEILGGAVYDHQHHDYESDDAHPYNREPELESDAEFVEVYPLSEDVRETVVLEEVDVERGESRQTTRSLYNPVQLRFGPTSTRLKSIFAAIFAFGVVGFIVYFSVAQFEQRNMMRY</sequence>
<keyword evidence="2" id="KW-0732">Signal</keyword>
<evidence type="ECO:0000313" key="4">
    <source>
        <dbReference type="Proteomes" id="UP001177023"/>
    </source>
</evidence>
<proteinExistence type="predicted"/>
<feature type="signal peptide" evidence="2">
    <location>
        <begin position="1"/>
        <end position="18"/>
    </location>
</feature>
<name>A0AA36G9A1_9BILA</name>
<organism evidence="3 4">
    <name type="scientific">Mesorhabditis spiculigera</name>
    <dbReference type="NCBI Taxonomy" id="96644"/>
    <lineage>
        <taxon>Eukaryota</taxon>
        <taxon>Metazoa</taxon>
        <taxon>Ecdysozoa</taxon>
        <taxon>Nematoda</taxon>
        <taxon>Chromadorea</taxon>
        <taxon>Rhabditida</taxon>
        <taxon>Rhabditina</taxon>
        <taxon>Rhabditomorpha</taxon>
        <taxon>Rhabditoidea</taxon>
        <taxon>Rhabditidae</taxon>
        <taxon>Mesorhabditinae</taxon>
        <taxon>Mesorhabditis</taxon>
    </lineage>
</organism>
<dbReference type="EMBL" id="CATQJA010002659">
    <property type="protein sequence ID" value="CAJ0580306.1"/>
    <property type="molecule type" value="Genomic_DNA"/>
</dbReference>
<evidence type="ECO:0000313" key="3">
    <source>
        <dbReference type="EMBL" id="CAJ0580306.1"/>
    </source>
</evidence>
<gene>
    <name evidence="3" type="ORF">MSPICULIGERA_LOCUS18504</name>
</gene>
<accession>A0AA36G9A1</accession>
<protein>
    <submittedName>
        <fullName evidence="3">Uncharacterized protein</fullName>
    </submittedName>
</protein>
<dbReference type="AlphaFoldDB" id="A0AA36G9A1"/>
<keyword evidence="1" id="KW-1133">Transmembrane helix</keyword>
<keyword evidence="1" id="KW-0472">Membrane</keyword>
<dbReference type="Proteomes" id="UP001177023">
    <property type="component" value="Unassembled WGS sequence"/>
</dbReference>
<feature type="transmembrane region" description="Helical" evidence="1">
    <location>
        <begin position="671"/>
        <end position="690"/>
    </location>
</feature>